<evidence type="ECO:0000313" key="2">
    <source>
        <dbReference type="EMBL" id="KJV05196.1"/>
    </source>
</evidence>
<proteinExistence type="predicted"/>
<evidence type="ECO:0000256" key="1">
    <source>
        <dbReference type="SAM" id="SignalP"/>
    </source>
</evidence>
<name>A0A0F3IEM2_9GAMM</name>
<dbReference type="InterPro" id="IPR010727">
    <property type="entry name" value="DUF1302"/>
</dbReference>
<reference evidence="3" key="1">
    <citation type="submission" date="2015-03" db="EMBL/GenBank/DDBJ databases">
        <title>Draft genome sequence of a novel methanotroph (Sn10-6) isolated from flooded ricefield rhizosphere in India.</title>
        <authorList>
            <person name="Pandit P.S."/>
            <person name="Pore S.D."/>
            <person name="Arora P."/>
            <person name="Kapse N.G."/>
            <person name="Dhakephalkar P.K."/>
            <person name="Rahalkar M.C."/>
        </authorList>
    </citation>
    <scope>NUCLEOTIDE SEQUENCE [LARGE SCALE GENOMIC DNA]</scope>
    <source>
        <strain evidence="3">Sn10-6</strain>
    </source>
</reference>
<comment type="caution">
    <text evidence="2">The sequence shown here is derived from an EMBL/GenBank/DDBJ whole genome shotgun (WGS) entry which is preliminary data.</text>
</comment>
<dbReference type="AlphaFoldDB" id="A0A0F3IEM2"/>
<gene>
    <name evidence="2" type="ORF">VZ94_19965</name>
</gene>
<keyword evidence="1" id="KW-0732">Signal</keyword>
<feature type="chain" id="PRO_5002462261" description="DUF1302 domain-containing protein" evidence="1">
    <location>
        <begin position="20"/>
        <end position="481"/>
    </location>
</feature>
<dbReference type="OrthoDB" id="9769143at2"/>
<keyword evidence="3" id="KW-1185">Reference proteome</keyword>
<dbReference type="Pfam" id="PF06980">
    <property type="entry name" value="DUF1302"/>
    <property type="match status" value="1"/>
</dbReference>
<dbReference type="Proteomes" id="UP000033684">
    <property type="component" value="Unassembled WGS sequence"/>
</dbReference>
<organism evidence="2 3">
    <name type="scientific">Methylocucumis oryzae</name>
    <dbReference type="NCBI Taxonomy" id="1632867"/>
    <lineage>
        <taxon>Bacteria</taxon>
        <taxon>Pseudomonadati</taxon>
        <taxon>Pseudomonadota</taxon>
        <taxon>Gammaproteobacteria</taxon>
        <taxon>Methylococcales</taxon>
        <taxon>Methylococcaceae</taxon>
        <taxon>Methylocucumis</taxon>
    </lineage>
</organism>
<evidence type="ECO:0008006" key="4">
    <source>
        <dbReference type="Google" id="ProtNLM"/>
    </source>
</evidence>
<accession>A0A0F3IEM2</accession>
<dbReference type="EMBL" id="LAJX01000278">
    <property type="protein sequence ID" value="KJV05196.1"/>
    <property type="molecule type" value="Genomic_DNA"/>
</dbReference>
<dbReference type="RefSeq" id="WP_045780572.1">
    <property type="nucleotide sequence ID" value="NZ_LAJX01000278.1"/>
</dbReference>
<evidence type="ECO:0000313" key="3">
    <source>
        <dbReference type="Proteomes" id="UP000033684"/>
    </source>
</evidence>
<dbReference type="SUPFAM" id="SSF56935">
    <property type="entry name" value="Porins"/>
    <property type="match status" value="1"/>
</dbReference>
<reference evidence="2 3" key="2">
    <citation type="journal article" date="2016" name="Microb. Ecol.">
        <title>Genome Characteristics of a Novel Type I Methanotroph (Sn10-6) Isolated from a Flooded Indian Rice Field.</title>
        <authorList>
            <person name="Rahalkar M.C."/>
            <person name="Pandit P.S."/>
            <person name="Dhakephalkar P.K."/>
            <person name="Pore S."/>
            <person name="Arora P."/>
            <person name="Kapse N."/>
        </authorList>
    </citation>
    <scope>NUCLEOTIDE SEQUENCE [LARGE SCALE GENOMIC DNA]</scope>
    <source>
        <strain evidence="2 3">Sn10-6</strain>
    </source>
</reference>
<protein>
    <recommendedName>
        <fullName evidence="4">DUF1302 domain-containing protein</fullName>
    </recommendedName>
</protein>
<feature type="signal peptide" evidence="1">
    <location>
        <begin position="1"/>
        <end position="19"/>
    </location>
</feature>
<sequence>MRIQWTAAPLLIVALSIHAEDVLPKSASDSSSDMLQLDEEFSADIKPAKQLSKTEPEPEADFYTRHLAKKFTFKLNQQVYSQIHHHVTASGVEKTPTIEDNRLNLNIKYQNLFAAGWSFQASAQAKLYWPSDYEHGSPNQSIDMEGRVDELEARLNEFYLTKNLDKHTFKLGRQTIVWGEAEGNSILDTLNTTEFRDLSIIEIEDARLNQWLLVWDFFGDEQQRLSSFINFDPQFNPNTRINSPAYVPVSVPLTGPDDKTRFEFGTRWQWSIEHSDLAVMAAYLFENPLRYEVAPDLSVAKANDNAYWLLGASANRAIGKLLLKLDLAFSHGVLADTLVAPGGDYVFSHASSVRSEQLGFSAGFEYALSNQQSISLSALARHFPGLDESLRANETSANDDLFGSWLMRYSHSFDNNNWVLSSTMNGSLNGDRVLISGSVSYSVNDHWSLLTQVITTFADKNSSFAILDKDVRLGFTISYSN</sequence>